<dbReference type="PANTHER" id="PTHR47396:SF1">
    <property type="entry name" value="ATP-DEPENDENT HELICASE IRC3-RELATED"/>
    <property type="match status" value="1"/>
</dbReference>
<evidence type="ECO:0000313" key="4">
    <source>
        <dbReference type="Proteomes" id="UP000000639"/>
    </source>
</evidence>
<dbReference type="PANTHER" id="PTHR47396">
    <property type="entry name" value="TYPE I RESTRICTION ENZYME ECOKI R PROTEIN"/>
    <property type="match status" value="1"/>
</dbReference>
<evidence type="ECO:0000313" key="3">
    <source>
        <dbReference type="EMBL" id="ABM04276.1"/>
    </source>
</evidence>
<dbReference type="STRING" id="357804.Ping_2555"/>
<dbReference type="InterPro" id="IPR027417">
    <property type="entry name" value="P-loop_NTPase"/>
</dbReference>
<dbReference type="SUPFAM" id="SSF52540">
    <property type="entry name" value="P-loop containing nucleoside triphosphate hydrolases"/>
    <property type="match status" value="1"/>
</dbReference>
<feature type="domain" description="Helicase C-terminal" evidence="1">
    <location>
        <begin position="251"/>
        <end position="353"/>
    </location>
</feature>
<reference evidence="3 4" key="1">
    <citation type="submission" date="2007-01" db="EMBL/GenBank/DDBJ databases">
        <title>Complete sequence of Psychromonas ingrahamii 37.</title>
        <authorList>
            <consortium name="US DOE Joint Genome Institute"/>
            <person name="Copeland A."/>
            <person name="Lucas S."/>
            <person name="Lapidus A."/>
            <person name="Barry K."/>
            <person name="Detter J.C."/>
            <person name="Glavina del Rio T."/>
            <person name="Hammon N."/>
            <person name="Israni S."/>
            <person name="Dalin E."/>
            <person name="Tice H."/>
            <person name="Pitluck S."/>
            <person name="Thompson L.S."/>
            <person name="Brettin T."/>
            <person name="Bruce D."/>
            <person name="Han C."/>
            <person name="Tapia R."/>
            <person name="Schmutz J."/>
            <person name="Larimer F."/>
            <person name="Land M."/>
            <person name="Hauser L."/>
            <person name="Kyrpides N."/>
            <person name="Ivanova N."/>
            <person name="Staley J."/>
            <person name="Richardson P."/>
        </authorList>
    </citation>
    <scope>NUCLEOTIDE SEQUENCE [LARGE SCALE GENOMIC DNA]</scope>
    <source>
        <strain evidence="3 4">37</strain>
    </source>
</reference>
<gene>
    <name evidence="3" type="ordered locus">Ping_2555</name>
</gene>
<dbReference type="OrthoDB" id="5165890at2"/>
<dbReference type="GO" id="GO:0005829">
    <property type="term" value="C:cytosol"/>
    <property type="evidence" value="ECO:0007669"/>
    <property type="project" value="TreeGrafter"/>
</dbReference>
<accession>A1SXR1</accession>
<dbReference type="EMBL" id="CP000510">
    <property type="protein sequence ID" value="ABM04276.1"/>
    <property type="molecule type" value="Genomic_DNA"/>
</dbReference>
<feature type="domain" description="Helicase/UvrB N-terminal" evidence="2">
    <location>
        <begin position="2"/>
        <end position="154"/>
    </location>
</feature>
<dbReference type="Pfam" id="PF00271">
    <property type="entry name" value="Helicase_C"/>
    <property type="match status" value="1"/>
</dbReference>
<dbReference type="KEGG" id="pin:Ping_2555"/>
<dbReference type="eggNOG" id="COG1061">
    <property type="taxonomic scope" value="Bacteria"/>
</dbReference>
<dbReference type="Proteomes" id="UP000000639">
    <property type="component" value="Chromosome"/>
</dbReference>
<dbReference type="InterPro" id="IPR001650">
    <property type="entry name" value="Helicase_C-like"/>
</dbReference>
<name>A1SXR1_PSYIN</name>
<dbReference type="AlphaFoldDB" id="A1SXR1"/>
<dbReference type="InterPro" id="IPR006935">
    <property type="entry name" value="Helicase/UvrB_N"/>
</dbReference>
<dbReference type="InterPro" id="IPR050742">
    <property type="entry name" value="Helicase_Restrict-Modif_Enz"/>
</dbReference>
<dbReference type="GO" id="GO:0003677">
    <property type="term" value="F:DNA binding"/>
    <property type="evidence" value="ECO:0007669"/>
    <property type="project" value="InterPro"/>
</dbReference>
<dbReference type="RefSeq" id="WP_011770836.1">
    <property type="nucleotide sequence ID" value="NC_008709.1"/>
</dbReference>
<evidence type="ECO:0000259" key="1">
    <source>
        <dbReference type="Pfam" id="PF00271"/>
    </source>
</evidence>
<dbReference type="HOGENOM" id="CLU_020861_0_0_6"/>
<protein>
    <submittedName>
        <fullName evidence="3">Uncharacterized protein</fullName>
    </submittedName>
</protein>
<dbReference type="Pfam" id="PF04851">
    <property type="entry name" value="ResIII"/>
    <property type="match status" value="1"/>
</dbReference>
<dbReference type="GO" id="GO:0005524">
    <property type="term" value="F:ATP binding"/>
    <property type="evidence" value="ECO:0007669"/>
    <property type="project" value="InterPro"/>
</dbReference>
<keyword evidence="4" id="KW-1185">Reference proteome</keyword>
<proteinExistence type="predicted"/>
<organism evidence="3 4">
    <name type="scientific">Psychromonas ingrahamii (strain DSM 17664 / CCUG 51855 / 37)</name>
    <dbReference type="NCBI Taxonomy" id="357804"/>
    <lineage>
        <taxon>Bacteria</taxon>
        <taxon>Pseudomonadati</taxon>
        <taxon>Pseudomonadota</taxon>
        <taxon>Gammaproteobacteria</taxon>
        <taxon>Alteromonadales</taxon>
        <taxon>Psychromonadaceae</taxon>
        <taxon>Psychromonas</taxon>
    </lineage>
</organism>
<sequence length="465" mass="52368">MLRAWQQECLTTAQKHYLEISKHFLCLATPASGKTVLAAEVAGYLFDTKQIDFVLCFSPSITVAEGIKNAFARRLNCNFDGVIGAIGCSYTYQNMRFFNEDNWKIIKNNRVLVVFDEIHHCSGTSFDDANAWGQDIVQHIQEQATFTLALTGTPWRSDLIPIALANYSDPDNKIQCDYTYSLQQAVDDSVCRNPKIVLIDNEEISVTTKEQETKVFNSLRDLLKAPLISYQDLICHEVVIQYILEKGCNKLAEIRQSNSNAGGLIVASSVEHAQQILKMLTEQFQQTAVIVTYKETDAAERIKNFRFYNTEWIVSVGMVAEGTDIPRLQVCCHLSRVKTELYFRQVLGRILRVNDAVNQEAWLFTFAEEKLSIFAHRIDQELPDAGVLVRSNAIAKQFDITTANKKSASSSTDLKPPLIMSLFDDGSFSDNLNDAPSENKKNDTPAYLKSFGGFREKLIEAFSSI</sequence>
<dbReference type="GO" id="GO:0016787">
    <property type="term" value="F:hydrolase activity"/>
    <property type="evidence" value="ECO:0007669"/>
    <property type="project" value="InterPro"/>
</dbReference>
<evidence type="ECO:0000259" key="2">
    <source>
        <dbReference type="Pfam" id="PF04851"/>
    </source>
</evidence>
<dbReference type="Gene3D" id="3.40.50.300">
    <property type="entry name" value="P-loop containing nucleotide triphosphate hydrolases"/>
    <property type="match status" value="2"/>
</dbReference>